<name>A0A9P5MSD5_9AGAM</name>
<organism evidence="2 3">
    <name type="scientific">Russula ochroleuca</name>
    <dbReference type="NCBI Taxonomy" id="152965"/>
    <lineage>
        <taxon>Eukaryota</taxon>
        <taxon>Fungi</taxon>
        <taxon>Dikarya</taxon>
        <taxon>Basidiomycota</taxon>
        <taxon>Agaricomycotina</taxon>
        <taxon>Agaricomycetes</taxon>
        <taxon>Russulales</taxon>
        <taxon>Russulaceae</taxon>
        <taxon>Russula</taxon>
    </lineage>
</organism>
<protein>
    <submittedName>
        <fullName evidence="2">Uncharacterized protein</fullName>
    </submittedName>
</protein>
<dbReference type="OrthoDB" id="2989516at2759"/>
<feature type="compositionally biased region" description="Low complexity" evidence="1">
    <location>
        <begin position="139"/>
        <end position="156"/>
    </location>
</feature>
<feature type="compositionally biased region" description="Basic and acidic residues" evidence="1">
    <location>
        <begin position="82"/>
        <end position="108"/>
    </location>
</feature>
<feature type="region of interest" description="Disordered" evidence="1">
    <location>
        <begin position="50"/>
        <end position="196"/>
    </location>
</feature>
<feature type="compositionally biased region" description="Pro residues" evidence="1">
    <location>
        <begin position="1"/>
        <end position="16"/>
    </location>
</feature>
<reference evidence="2" key="2">
    <citation type="journal article" date="2020" name="Nat. Commun.">
        <title>Large-scale genome sequencing of mycorrhizal fungi provides insights into the early evolution of symbiotic traits.</title>
        <authorList>
            <person name="Miyauchi S."/>
            <person name="Kiss E."/>
            <person name="Kuo A."/>
            <person name="Drula E."/>
            <person name="Kohler A."/>
            <person name="Sanchez-Garcia M."/>
            <person name="Morin E."/>
            <person name="Andreopoulos B."/>
            <person name="Barry K.W."/>
            <person name="Bonito G."/>
            <person name="Buee M."/>
            <person name="Carver A."/>
            <person name="Chen C."/>
            <person name="Cichocki N."/>
            <person name="Clum A."/>
            <person name="Culley D."/>
            <person name="Crous P.W."/>
            <person name="Fauchery L."/>
            <person name="Girlanda M."/>
            <person name="Hayes R.D."/>
            <person name="Keri Z."/>
            <person name="LaButti K."/>
            <person name="Lipzen A."/>
            <person name="Lombard V."/>
            <person name="Magnuson J."/>
            <person name="Maillard F."/>
            <person name="Murat C."/>
            <person name="Nolan M."/>
            <person name="Ohm R.A."/>
            <person name="Pangilinan J."/>
            <person name="Pereira M.F."/>
            <person name="Perotto S."/>
            <person name="Peter M."/>
            <person name="Pfister S."/>
            <person name="Riley R."/>
            <person name="Sitrit Y."/>
            <person name="Stielow J.B."/>
            <person name="Szollosi G."/>
            <person name="Zifcakova L."/>
            <person name="Stursova M."/>
            <person name="Spatafora J.W."/>
            <person name="Tedersoo L."/>
            <person name="Vaario L.M."/>
            <person name="Yamada A."/>
            <person name="Yan M."/>
            <person name="Wang P."/>
            <person name="Xu J."/>
            <person name="Bruns T."/>
            <person name="Baldrian P."/>
            <person name="Vilgalys R."/>
            <person name="Dunand C."/>
            <person name="Henrissat B."/>
            <person name="Grigoriev I.V."/>
            <person name="Hibbett D."/>
            <person name="Nagy L.G."/>
            <person name="Martin F.M."/>
        </authorList>
    </citation>
    <scope>NUCLEOTIDE SEQUENCE</scope>
    <source>
        <strain evidence="2">Prilba</strain>
    </source>
</reference>
<feature type="compositionally biased region" description="Polar residues" evidence="1">
    <location>
        <begin position="186"/>
        <end position="196"/>
    </location>
</feature>
<dbReference type="Proteomes" id="UP000759537">
    <property type="component" value="Unassembled WGS sequence"/>
</dbReference>
<feature type="compositionally biased region" description="Gly residues" evidence="1">
    <location>
        <begin position="168"/>
        <end position="179"/>
    </location>
</feature>
<feature type="region of interest" description="Disordered" evidence="1">
    <location>
        <begin position="1"/>
        <end position="22"/>
    </location>
</feature>
<evidence type="ECO:0000256" key="1">
    <source>
        <dbReference type="SAM" id="MobiDB-lite"/>
    </source>
</evidence>
<proteinExistence type="predicted"/>
<gene>
    <name evidence="2" type="ORF">DFH94DRAFT_103836</name>
</gene>
<dbReference type="EMBL" id="WHVB01000014">
    <property type="protein sequence ID" value="KAF8476714.1"/>
    <property type="molecule type" value="Genomic_DNA"/>
</dbReference>
<sequence>MPTSPLPLPVSFPPGRGPAKGRNDLVEKLVLEDGPKHAISVWRESVAKNAGETGRGGCGAGAGASADDGAAAASGGSGAAGGEREGRSNLDSHVGRRRVSADSRRRVESFAQGSPSLKGKGHRSRESADFTESALTGRSSTPQATNPPSQPTTPQKSQRRPPTSPSVPGGGAGGGGSGSGPKKTEYTASSSVSDGASTKVASGYQIELVLASCQPSLLHLLPILEELGVRRSEHMIALARMREQTRDREVKEEALKKGVTVVEWAILIDKLRSL</sequence>
<feature type="compositionally biased region" description="Low complexity" evidence="1">
    <location>
        <begin position="63"/>
        <end position="74"/>
    </location>
</feature>
<evidence type="ECO:0000313" key="3">
    <source>
        <dbReference type="Proteomes" id="UP000759537"/>
    </source>
</evidence>
<evidence type="ECO:0000313" key="2">
    <source>
        <dbReference type="EMBL" id="KAF8476714.1"/>
    </source>
</evidence>
<dbReference type="AlphaFoldDB" id="A0A9P5MSD5"/>
<accession>A0A9P5MSD5</accession>
<reference evidence="2" key="1">
    <citation type="submission" date="2019-10" db="EMBL/GenBank/DDBJ databases">
        <authorList>
            <consortium name="DOE Joint Genome Institute"/>
            <person name="Kuo A."/>
            <person name="Miyauchi S."/>
            <person name="Kiss E."/>
            <person name="Drula E."/>
            <person name="Kohler A."/>
            <person name="Sanchez-Garcia M."/>
            <person name="Andreopoulos B."/>
            <person name="Barry K.W."/>
            <person name="Bonito G."/>
            <person name="Buee M."/>
            <person name="Carver A."/>
            <person name="Chen C."/>
            <person name="Cichocki N."/>
            <person name="Clum A."/>
            <person name="Culley D."/>
            <person name="Crous P.W."/>
            <person name="Fauchery L."/>
            <person name="Girlanda M."/>
            <person name="Hayes R."/>
            <person name="Keri Z."/>
            <person name="LaButti K."/>
            <person name="Lipzen A."/>
            <person name="Lombard V."/>
            <person name="Magnuson J."/>
            <person name="Maillard F."/>
            <person name="Morin E."/>
            <person name="Murat C."/>
            <person name="Nolan M."/>
            <person name="Ohm R."/>
            <person name="Pangilinan J."/>
            <person name="Pereira M."/>
            <person name="Perotto S."/>
            <person name="Peter M."/>
            <person name="Riley R."/>
            <person name="Sitrit Y."/>
            <person name="Stielow B."/>
            <person name="Szollosi G."/>
            <person name="Zifcakova L."/>
            <person name="Stursova M."/>
            <person name="Spatafora J.W."/>
            <person name="Tedersoo L."/>
            <person name="Vaario L.-M."/>
            <person name="Yamada A."/>
            <person name="Yan M."/>
            <person name="Wang P."/>
            <person name="Xu J."/>
            <person name="Bruns T."/>
            <person name="Baldrian P."/>
            <person name="Vilgalys R."/>
            <person name="Henrissat B."/>
            <person name="Grigoriev I.V."/>
            <person name="Hibbett D."/>
            <person name="Nagy L.G."/>
            <person name="Martin F.M."/>
        </authorList>
    </citation>
    <scope>NUCLEOTIDE SEQUENCE</scope>
    <source>
        <strain evidence="2">Prilba</strain>
    </source>
</reference>
<feature type="compositionally biased region" description="Gly residues" evidence="1">
    <location>
        <begin position="53"/>
        <end position="62"/>
    </location>
</feature>
<keyword evidence="3" id="KW-1185">Reference proteome</keyword>
<comment type="caution">
    <text evidence="2">The sequence shown here is derived from an EMBL/GenBank/DDBJ whole genome shotgun (WGS) entry which is preliminary data.</text>
</comment>